<dbReference type="GO" id="GO:0016757">
    <property type="term" value="F:glycosyltransferase activity"/>
    <property type="evidence" value="ECO:0007669"/>
    <property type="project" value="UniProtKB-KW"/>
</dbReference>
<evidence type="ECO:0000256" key="3">
    <source>
        <dbReference type="SAM" id="Phobius"/>
    </source>
</evidence>
<keyword evidence="3" id="KW-0812">Transmembrane</keyword>
<evidence type="ECO:0000313" key="5">
    <source>
        <dbReference type="EMBL" id="HGL40937.1"/>
    </source>
</evidence>
<keyword evidence="2 6" id="KW-0808">Transferase</keyword>
<protein>
    <submittedName>
        <fullName evidence="6">Glycosyltransferase</fullName>
    </submittedName>
</protein>
<accession>A0A7C4E153</accession>
<dbReference type="PANTHER" id="PTHR43630:SF1">
    <property type="entry name" value="POLY-BETA-1,6-N-ACETYL-D-GLUCOSAMINE SYNTHASE"/>
    <property type="match status" value="1"/>
</dbReference>
<dbReference type="AlphaFoldDB" id="A0A7C4E153"/>
<dbReference type="InterPro" id="IPR001173">
    <property type="entry name" value="Glyco_trans_2-like"/>
</dbReference>
<sequence length="485" mass="54163">MRLSLILTIVTAFATMVMIPFVVGSQSVFWTFVVSVIFALVLLVDALVSDGGRRKMLIPSMVLGYSTVVVPSLATLLVFVEEFNFFRDWYKPIMLSSYAALFLTNLMFLPLAAANYSREEKNVAEQTYFPSVSVIVPAYNEEKWIGHCIEALLENDYPNKEIIVVDDGSVDGTYEIASRYVRRGVTVLRKPNGGKASALNYGMLFATGEIIVTVDADSILTRDTLRRIVMPFRDEKVVGVAGNVRVVNRENWLTKNQALEYVTQLNVARRATSFLGVVQVMPGPLAAFRRSMAATLGGYDRITLTEDFDLTVKLLKTGGVIQAPPGAFAFTEAPARLRDLYKQRLRWYRGNTQVLIRHSDAFRVRRYGRLSQLVFPLMVLQQIVIPVLGVASIPAAIFIILAGGLGYVLRLFAVFSVLQLCISLIALDIQDDDMRLGIYAPFAVVGYKHLLDIIALKAVFDILVLRRKPKWTRAEKKGLEATLRS</sequence>
<organism evidence="6">
    <name type="scientific">Caldiarchaeum subterraneum</name>
    <dbReference type="NCBI Taxonomy" id="311458"/>
    <lineage>
        <taxon>Archaea</taxon>
        <taxon>Nitrososphaerota</taxon>
        <taxon>Candidatus Caldarchaeales</taxon>
        <taxon>Candidatus Caldarchaeaceae</taxon>
        <taxon>Candidatus Caldarchaeum</taxon>
    </lineage>
</organism>
<evidence type="ECO:0000259" key="4">
    <source>
        <dbReference type="Pfam" id="PF00535"/>
    </source>
</evidence>
<keyword evidence="3" id="KW-0472">Membrane</keyword>
<feature type="transmembrane region" description="Helical" evidence="3">
    <location>
        <begin position="373"/>
        <end position="401"/>
    </location>
</feature>
<evidence type="ECO:0000256" key="2">
    <source>
        <dbReference type="ARBA" id="ARBA00022679"/>
    </source>
</evidence>
<name>A0A7C4E153_CALS0</name>
<dbReference type="Gene3D" id="3.90.550.10">
    <property type="entry name" value="Spore Coat Polysaccharide Biosynthesis Protein SpsA, Chain A"/>
    <property type="match status" value="1"/>
</dbReference>
<evidence type="ECO:0000256" key="1">
    <source>
        <dbReference type="ARBA" id="ARBA00022676"/>
    </source>
</evidence>
<feature type="transmembrane region" description="Helical" evidence="3">
    <location>
        <begin position="92"/>
        <end position="112"/>
    </location>
</feature>
<feature type="transmembrane region" description="Helical" evidence="3">
    <location>
        <begin position="29"/>
        <end position="48"/>
    </location>
</feature>
<feature type="transmembrane region" description="Helical" evidence="3">
    <location>
        <begin position="60"/>
        <end position="80"/>
    </location>
</feature>
<feature type="domain" description="Glycosyltransferase 2-like" evidence="4">
    <location>
        <begin position="133"/>
        <end position="294"/>
    </location>
</feature>
<keyword evidence="3" id="KW-1133">Transmembrane helix</keyword>
<keyword evidence="1" id="KW-0328">Glycosyltransferase</keyword>
<reference evidence="6" key="1">
    <citation type="journal article" date="2020" name="mSystems">
        <title>Genome- and Community-Level Interaction Insights into Carbon Utilization and Element Cycling Functions of Hydrothermarchaeota in Hydrothermal Sediment.</title>
        <authorList>
            <person name="Zhou Z."/>
            <person name="Liu Y."/>
            <person name="Xu W."/>
            <person name="Pan J."/>
            <person name="Luo Z.H."/>
            <person name="Li M."/>
        </authorList>
    </citation>
    <scope>NUCLEOTIDE SEQUENCE [LARGE SCALE GENOMIC DNA]</scope>
    <source>
        <strain evidence="6">SpSt-613</strain>
        <strain evidence="5">SpSt-669</strain>
    </source>
</reference>
<comment type="caution">
    <text evidence="6">The sequence shown here is derived from an EMBL/GenBank/DDBJ whole genome shotgun (WGS) entry which is preliminary data.</text>
</comment>
<feature type="transmembrane region" description="Helical" evidence="3">
    <location>
        <begin position="5"/>
        <end position="23"/>
    </location>
</feature>
<feature type="transmembrane region" description="Helical" evidence="3">
    <location>
        <begin position="407"/>
        <end position="427"/>
    </location>
</feature>
<dbReference type="PANTHER" id="PTHR43630">
    <property type="entry name" value="POLY-BETA-1,6-N-ACETYL-D-GLUCOSAMINE SYNTHASE"/>
    <property type="match status" value="1"/>
</dbReference>
<dbReference type="Pfam" id="PF00535">
    <property type="entry name" value="Glycos_transf_2"/>
    <property type="match status" value="1"/>
</dbReference>
<gene>
    <name evidence="6" type="ORF">ENT82_01295</name>
    <name evidence="5" type="ORF">ENU43_04655</name>
</gene>
<dbReference type="SUPFAM" id="SSF53448">
    <property type="entry name" value="Nucleotide-diphospho-sugar transferases"/>
    <property type="match status" value="1"/>
</dbReference>
<dbReference type="CDD" id="cd06423">
    <property type="entry name" value="CESA_like"/>
    <property type="match status" value="1"/>
</dbReference>
<dbReference type="EMBL" id="DTAD01000015">
    <property type="protein sequence ID" value="HGN89756.1"/>
    <property type="molecule type" value="Genomic_DNA"/>
</dbReference>
<proteinExistence type="predicted"/>
<evidence type="ECO:0000313" key="6">
    <source>
        <dbReference type="EMBL" id="HGN89756.1"/>
    </source>
</evidence>
<dbReference type="InterPro" id="IPR029044">
    <property type="entry name" value="Nucleotide-diphossugar_trans"/>
</dbReference>
<dbReference type="EMBL" id="DTCM01000061">
    <property type="protein sequence ID" value="HGL40937.1"/>
    <property type="molecule type" value="Genomic_DNA"/>
</dbReference>